<organism evidence="2 3">
    <name type="scientific">Cypionkella aquatica</name>
    <dbReference type="NCBI Taxonomy" id="1756042"/>
    <lineage>
        <taxon>Bacteria</taxon>
        <taxon>Pseudomonadati</taxon>
        <taxon>Pseudomonadota</taxon>
        <taxon>Alphaproteobacteria</taxon>
        <taxon>Rhodobacterales</taxon>
        <taxon>Paracoccaceae</taxon>
        <taxon>Cypionkella</taxon>
    </lineage>
</organism>
<comment type="caution">
    <text evidence="2">The sequence shown here is derived from an EMBL/GenBank/DDBJ whole genome shotgun (WGS) entry which is preliminary data.</text>
</comment>
<feature type="signal peptide" evidence="1">
    <location>
        <begin position="1"/>
        <end position="21"/>
    </location>
</feature>
<gene>
    <name evidence="2" type="ORF">GCM10010873_11310</name>
</gene>
<evidence type="ECO:0000313" key="2">
    <source>
        <dbReference type="EMBL" id="GLS86157.1"/>
    </source>
</evidence>
<dbReference type="Proteomes" id="UP001157355">
    <property type="component" value="Unassembled WGS sequence"/>
</dbReference>
<sequence length="162" mass="17393">MIRTTIASFLLATAVAFPSFAQDMKPIREVEVTVDTAGITNPQAAAYWGTLQDDLKASILTKVAPSDDEAAYVIKIRIDDLSLSNGFQEKLGLGDTTITGNVLVQDDKNHVGDDAYDLTVDVEAAKPLLPAGYDFTAADADTKVYYSAMVNAFADGVVKRLK</sequence>
<proteinExistence type="predicted"/>
<evidence type="ECO:0000313" key="3">
    <source>
        <dbReference type="Proteomes" id="UP001157355"/>
    </source>
</evidence>
<dbReference type="AlphaFoldDB" id="A0AA37TX37"/>
<feature type="chain" id="PRO_5041317157" evidence="1">
    <location>
        <begin position="22"/>
        <end position="162"/>
    </location>
</feature>
<keyword evidence="3" id="KW-1185">Reference proteome</keyword>
<evidence type="ECO:0000256" key="1">
    <source>
        <dbReference type="SAM" id="SignalP"/>
    </source>
</evidence>
<dbReference type="EMBL" id="BSPP01000004">
    <property type="protein sequence ID" value="GLS86157.1"/>
    <property type="molecule type" value="Genomic_DNA"/>
</dbReference>
<accession>A0AA37TX37</accession>
<reference evidence="2 3" key="1">
    <citation type="journal article" date="2014" name="Int. J. Syst. Evol. Microbiol.">
        <title>Complete genome sequence of Corynebacterium casei LMG S-19264T (=DSM 44701T), isolated from a smear-ripened cheese.</title>
        <authorList>
            <consortium name="US DOE Joint Genome Institute (JGI-PGF)"/>
            <person name="Walter F."/>
            <person name="Albersmeier A."/>
            <person name="Kalinowski J."/>
            <person name="Ruckert C."/>
        </authorList>
    </citation>
    <scope>NUCLEOTIDE SEQUENCE [LARGE SCALE GENOMIC DNA]</scope>
    <source>
        <strain evidence="2 3">NBRC 111766</strain>
    </source>
</reference>
<name>A0AA37TX37_9RHOB</name>
<dbReference type="RefSeq" id="WP_284324361.1">
    <property type="nucleotide sequence ID" value="NZ_BSPP01000004.1"/>
</dbReference>
<protein>
    <submittedName>
        <fullName evidence="2">Uncharacterized protein</fullName>
    </submittedName>
</protein>
<keyword evidence="1" id="KW-0732">Signal</keyword>